<evidence type="ECO:0000256" key="5">
    <source>
        <dbReference type="ARBA" id="ARBA00022670"/>
    </source>
</evidence>
<dbReference type="CDD" id="cd01085">
    <property type="entry name" value="APP"/>
    <property type="match status" value="1"/>
</dbReference>
<comment type="function">
    <text evidence="2">Catalyzes the removal of a penultimate prolyl residue from the N-termini of peptides.</text>
</comment>
<evidence type="ECO:0000259" key="13">
    <source>
        <dbReference type="Pfam" id="PF01321"/>
    </source>
</evidence>
<gene>
    <name evidence="15" type="ORF">LMH87_007322</name>
</gene>
<evidence type="ECO:0000256" key="4">
    <source>
        <dbReference type="ARBA" id="ARBA00020658"/>
    </source>
</evidence>
<dbReference type="InterPro" id="IPR033740">
    <property type="entry name" value="Pept_M24B"/>
</dbReference>
<evidence type="ECO:0000313" key="16">
    <source>
        <dbReference type="Proteomes" id="UP001144673"/>
    </source>
</evidence>
<dbReference type="InterPro" id="IPR036005">
    <property type="entry name" value="Creatinase/aminopeptidase-like"/>
</dbReference>
<dbReference type="InterPro" id="IPR000587">
    <property type="entry name" value="Creatinase_N"/>
</dbReference>
<reference evidence="15" key="1">
    <citation type="journal article" date="2023" name="Access Microbiol">
        <title>De-novo genome assembly for Akanthomyces muscarius, a biocontrol agent of insect agricultural pests.</title>
        <authorList>
            <person name="Erdos Z."/>
            <person name="Studholme D.J."/>
            <person name="Raymond B."/>
            <person name="Sharma M."/>
        </authorList>
    </citation>
    <scope>NUCLEOTIDE SEQUENCE</scope>
    <source>
        <strain evidence="15">Ve6</strain>
    </source>
</reference>
<evidence type="ECO:0000256" key="6">
    <source>
        <dbReference type="ARBA" id="ARBA00022723"/>
    </source>
</evidence>
<dbReference type="SUPFAM" id="SSF53092">
    <property type="entry name" value="Creatinase/prolidase N-terminal domain"/>
    <property type="match status" value="1"/>
</dbReference>
<name>A0A9W8USB6_AKAMU</name>
<comment type="cofactor">
    <cofactor evidence="1">
        <name>Mn(2+)</name>
        <dbReference type="ChEBI" id="CHEBI:29035"/>
    </cofactor>
</comment>
<dbReference type="Proteomes" id="UP001144673">
    <property type="component" value="Chromosome 1"/>
</dbReference>
<dbReference type="PROSITE" id="PS00491">
    <property type="entry name" value="PROLINE_PEPTIDASE"/>
    <property type="match status" value="1"/>
</dbReference>
<feature type="domain" description="Peptidase M24 C-terminal" evidence="14">
    <location>
        <begin position="538"/>
        <end position="600"/>
    </location>
</feature>
<dbReference type="Pfam" id="PF00557">
    <property type="entry name" value="Peptidase_M24"/>
    <property type="match status" value="1"/>
</dbReference>
<dbReference type="GO" id="GO:0006508">
    <property type="term" value="P:proteolysis"/>
    <property type="evidence" value="ECO:0007669"/>
    <property type="project" value="UniProtKB-KW"/>
</dbReference>
<evidence type="ECO:0000256" key="10">
    <source>
        <dbReference type="ARBA" id="ARBA00032413"/>
    </source>
</evidence>
<dbReference type="Pfam" id="PF16189">
    <property type="entry name" value="Creatinase_N_2"/>
    <property type="match status" value="1"/>
</dbReference>
<dbReference type="GO" id="GO:0046872">
    <property type="term" value="F:metal ion binding"/>
    <property type="evidence" value="ECO:0007669"/>
    <property type="project" value="UniProtKB-KW"/>
</dbReference>
<evidence type="ECO:0000256" key="1">
    <source>
        <dbReference type="ARBA" id="ARBA00001936"/>
    </source>
</evidence>
<dbReference type="Gene3D" id="3.40.350.10">
    <property type="entry name" value="Creatinase/prolidase N-terminal domain"/>
    <property type="match status" value="2"/>
</dbReference>
<evidence type="ECO:0000256" key="8">
    <source>
        <dbReference type="ARBA" id="ARBA00023211"/>
    </source>
</evidence>
<organism evidence="15 16">
    <name type="scientific">Akanthomyces muscarius</name>
    <name type="common">Entomopathogenic fungus</name>
    <name type="synonym">Lecanicillium muscarium</name>
    <dbReference type="NCBI Taxonomy" id="2231603"/>
    <lineage>
        <taxon>Eukaryota</taxon>
        <taxon>Fungi</taxon>
        <taxon>Dikarya</taxon>
        <taxon>Ascomycota</taxon>
        <taxon>Pezizomycotina</taxon>
        <taxon>Sordariomycetes</taxon>
        <taxon>Hypocreomycetidae</taxon>
        <taxon>Hypocreales</taxon>
        <taxon>Cordycipitaceae</taxon>
        <taxon>Akanthomyces</taxon>
    </lineage>
</organism>
<comment type="similarity">
    <text evidence="3 11">Belongs to the peptidase M24B family.</text>
</comment>
<evidence type="ECO:0000256" key="9">
    <source>
        <dbReference type="ARBA" id="ARBA00030849"/>
    </source>
</evidence>
<proteinExistence type="inferred from homology"/>
<keyword evidence="6 11" id="KW-0479">Metal-binding</keyword>
<evidence type="ECO:0000256" key="7">
    <source>
        <dbReference type="ARBA" id="ARBA00022801"/>
    </source>
</evidence>
<dbReference type="Gene3D" id="3.90.230.10">
    <property type="entry name" value="Creatinase/methionine aminopeptidase superfamily"/>
    <property type="match status" value="1"/>
</dbReference>
<comment type="caution">
    <text evidence="15">The sequence shown here is derived from an EMBL/GenBank/DDBJ whole genome shotgun (WGS) entry which is preliminary data.</text>
</comment>
<evidence type="ECO:0000313" key="15">
    <source>
        <dbReference type="EMBL" id="KAJ4165701.1"/>
    </source>
</evidence>
<evidence type="ECO:0000256" key="3">
    <source>
        <dbReference type="ARBA" id="ARBA00008766"/>
    </source>
</evidence>
<dbReference type="RefSeq" id="XP_056060616.1">
    <property type="nucleotide sequence ID" value="XM_056192392.1"/>
</dbReference>
<dbReference type="InterPro" id="IPR000994">
    <property type="entry name" value="Pept_M24"/>
</dbReference>
<dbReference type="PANTHER" id="PTHR43763:SF6">
    <property type="entry name" value="XAA-PRO AMINOPEPTIDASE 1"/>
    <property type="match status" value="1"/>
</dbReference>
<feature type="domain" description="Peptidase M24" evidence="12">
    <location>
        <begin position="310"/>
        <end position="527"/>
    </location>
</feature>
<evidence type="ECO:0000259" key="12">
    <source>
        <dbReference type="Pfam" id="PF00557"/>
    </source>
</evidence>
<dbReference type="SUPFAM" id="SSF55920">
    <property type="entry name" value="Creatinase/aminopeptidase"/>
    <property type="match status" value="1"/>
</dbReference>
<evidence type="ECO:0000256" key="2">
    <source>
        <dbReference type="ARBA" id="ARBA00002443"/>
    </source>
</evidence>
<keyword evidence="8" id="KW-0464">Manganese</keyword>
<dbReference type="InterPro" id="IPR050422">
    <property type="entry name" value="X-Pro_aminopeptidase_P"/>
</dbReference>
<keyword evidence="16" id="KW-1185">Reference proteome</keyword>
<keyword evidence="7" id="KW-0378">Hydrolase</keyword>
<dbReference type="Pfam" id="PF16188">
    <property type="entry name" value="Peptidase_M24_C"/>
    <property type="match status" value="1"/>
</dbReference>
<keyword evidence="5" id="KW-0645">Protease</keyword>
<protein>
    <recommendedName>
        <fullName evidence="4">Probable Xaa-Pro aminopeptidase P</fullName>
    </recommendedName>
    <alternativeName>
        <fullName evidence="9">Aminoacylproline aminopeptidase</fullName>
    </alternativeName>
    <alternativeName>
        <fullName evidence="10">Prolidase</fullName>
    </alternativeName>
</protein>
<dbReference type="InterPro" id="IPR029149">
    <property type="entry name" value="Creatin/AminoP/Spt16_N"/>
</dbReference>
<dbReference type="GeneID" id="80894481"/>
<evidence type="ECO:0000259" key="14">
    <source>
        <dbReference type="Pfam" id="PF16188"/>
    </source>
</evidence>
<dbReference type="InterPro" id="IPR001131">
    <property type="entry name" value="Peptidase_M24B_aminopep-P_CS"/>
</dbReference>
<dbReference type="GO" id="GO:0005737">
    <property type="term" value="C:cytoplasm"/>
    <property type="evidence" value="ECO:0007669"/>
    <property type="project" value="UniProtKB-ARBA"/>
</dbReference>
<dbReference type="FunFam" id="3.90.230.10:FF:000007">
    <property type="entry name" value="Xaa-Pro aminopeptidase P"/>
    <property type="match status" value="1"/>
</dbReference>
<dbReference type="Pfam" id="PF01321">
    <property type="entry name" value="Creatinase_N"/>
    <property type="match status" value="1"/>
</dbReference>
<dbReference type="InterPro" id="IPR032416">
    <property type="entry name" value="Peptidase_M24_C"/>
</dbReference>
<feature type="domain" description="Creatinase N-terminal" evidence="13">
    <location>
        <begin position="14"/>
        <end position="132"/>
    </location>
</feature>
<evidence type="ECO:0000256" key="11">
    <source>
        <dbReference type="RuleBase" id="RU000590"/>
    </source>
</evidence>
<dbReference type="GO" id="GO:0070006">
    <property type="term" value="F:metalloaminopeptidase activity"/>
    <property type="evidence" value="ECO:0007669"/>
    <property type="project" value="InterPro"/>
</dbReference>
<sequence>MSSGIMQKVNTSLRLAQLRELMRRNNVTTYIVPPDDSHASEYVADCFNRSAYISGFSGGSGWAAISEEGAALTTDGRYLKQVARQLDGNWTLFDDGWEDWLAEKCKDGKSAAVDPTLMSPAVAEELTEIIQKAGGSGLVAVTDNLVDKIWGDEQPPPPTCSVFIHPDKYAGKSVKAKLAELRDVILKNDASGMYITMLDEVAWLFNLRGSDVRYNPVFYSYAFVATDKAVLYVDALKVDESVNKHLAVNNVSVKPYDSFYGDVDQATEGKYLITNKAPWALRAAFRGDRAVEVGAIAQAKSIKNAVELQGMRACHIRDGAALTSYSAWLEHQLIVENTTITEAEAADKLLALRKKQPLFVGNSFETISCTGSNAAITHYHARHGTSSVIDPNAVYFCDSGGQYYDGTTDTTRTFHFGTPSDQEKEAYTRVLKGLIALHRAVFPRGVTGHALNVLAKQFLWNVGLNFRHGTGHGVGSFLNVHEGPMGIGSRPSFMKHPLRPGNVLSNEPGCYQDGSFGIRIENIMIVVEVRTKNCSSTPFYGFENVTMVPYCRNLIDSSFLSPEEKDWINARNAETLEKTQDVVANDEVALAWLKRNTEPL</sequence>
<accession>A0A9W8USB6</accession>
<dbReference type="EMBL" id="JAJHUN010000001">
    <property type="protein sequence ID" value="KAJ4165701.1"/>
    <property type="molecule type" value="Genomic_DNA"/>
</dbReference>
<dbReference type="PANTHER" id="PTHR43763">
    <property type="entry name" value="XAA-PRO AMINOPEPTIDASE 1"/>
    <property type="match status" value="1"/>
</dbReference>
<dbReference type="AlphaFoldDB" id="A0A9W8USB6"/>